<evidence type="ECO:0008006" key="3">
    <source>
        <dbReference type="Google" id="ProtNLM"/>
    </source>
</evidence>
<evidence type="ECO:0000256" key="1">
    <source>
        <dbReference type="SAM" id="MobiDB-lite"/>
    </source>
</evidence>
<dbReference type="InterPro" id="IPR039291">
    <property type="entry name" value="At5g17165-like"/>
</dbReference>
<dbReference type="EMBL" id="EF082092">
    <property type="protein sequence ID" value="ABK21470.1"/>
    <property type="molecule type" value="mRNA"/>
</dbReference>
<protein>
    <recommendedName>
        <fullName evidence="3">Late embryogenesis abundant-like protein</fullName>
    </recommendedName>
</protein>
<accession>A9NLF9</accession>
<dbReference type="Pfam" id="PF22272">
    <property type="entry name" value="LEA_3b"/>
    <property type="match status" value="1"/>
</dbReference>
<organism evidence="2">
    <name type="scientific">Picea sitchensis</name>
    <name type="common">Sitka spruce</name>
    <name type="synonym">Pinus sitchensis</name>
    <dbReference type="NCBI Taxonomy" id="3332"/>
    <lineage>
        <taxon>Eukaryota</taxon>
        <taxon>Viridiplantae</taxon>
        <taxon>Streptophyta</taxon>
        <taxon>Embryophyta</taxon>
        <taxon>Tracheophyta</taxon>
        <taxon>Spermatophyta</taxon>
        <taxon>Pinopsida</taxon>
        <taxon>Pinidae</taxon>
        <taxon>Conifers I</taxon>
        <taxon>Pinales</taxon>
        <taxon>Pinaceae</taxon>
        <taxon>Picea</taxon>
    </lineage>
</organism>
<dbReference type="PANTHER" id="PTHR35122:SF2">
    <property type="entry name" value="OS04G0598000 PROTEIN"/>
    <property type="match status" value="1"/>
</dbReference>
<feature type="region of interest" description="Disordered" evidence="1">
    <location>
        <begin position="71"/>
        <end position="94"/>
    </location>
</feature>
<proteinExistence type="evidence at transcript level"/>
<reference evidence="2" key="1">
    <citation type="journal article" date="2008" name="BMC Genomics">
        <title>A conifer genomics resource of 200,000 spruce (Picea spp.) ESTs and 6,464 high-quality, sequence-finished full-length cDNAs for Sitka spruce (Picea sitchensis).</title>
        <authorList>
            <person name="Ralph S.G."/>
            <person name="Chun H.J."/>
            <person name="Kolosova N."/>
            <person name="Cooper D."/>
            <person name="Oddy C."/>
            <person name="Ritland C.E."/>
            <person name="Kirkpatrick R."/>
            <person name="Moore R."/>
            <person name="Barber S."/>
            <person name="Holt R.A."/>
            <person name="Jones S.J."/>
            <person name="Marra M.A."/>
            <person name="Douglas C.J."/>
            <person name="Ritland K."/>
            <person name="Bohlmann J."/>
        </authorList>
    </citation>
    <scope>NUCLEOTIDE SEQUENCE</scope>
    <source>
        <tissue evidence="2">Green portion of the leader tissue</tissue>
    </source>
</reference>
<name>A9NLF9_PICSI</name>
<dbReference type="PANTHER" id="PTHR35122">
    <property type="entry name" value="OSJNBA0093F12.14 PROTEIN"/>
    <property type="match status" value="1"/>
</dbReference>
<feature type="compositionally biased region" description="Basic and acidic residues" evidence="1">
    <location>
        <begin position="81"/>
        <end position="90"/>
    </location>
</feature>
<sequence length="113" mass="12924">MAVSLQIRGRLLIKAGGVIRHCIPVSRRYIHSSVYEKNEDEGARLTRVPEDVIQAKSEKWWLPHPKTGVFGPAEEQGWAGGDRHHSRENSDESVLEQQAWFRPLEDLQKQPSN</sequence>
<dbReference type="AlphaFoldDB" id="A9NLF9"/>
<evidence type="ECO:0000313" key="2">
    <source>
        <dbReference type="EMBL" id="ABK21470.1"/>
    </source>
</evidence>